<dbReference type="Proteomes" id="UP000239485">
    <property type="component" value="Unassembled WGS sequence"/>
</dbReference>
<comment type="caution">
    <text evidence="3">The sequence shown here is derived from an EMBL/GenBank/DDBJ whole genome shotgun (WGS) entry which is preliminary data.</text>
</comment>
<dbReference type="EMBL" id="PTJD01000030">
    <property type="protein sequence ID" value="PPK89818.1"/>
    <property type="molecule type" value="Genomic_DNA"/>
</dbReference>
<sequence>MDTPTTNTPTASVRPWWQRKPAVVAAIAALGVSGMGIAATAAAGGFAVSVNENGVVMNDLSRVANVYNGRIVTLGEIQDLNDEGQALYSSASPELTCQGIMLHFDTPAEADEYGHGYTARAKAHAAKTTAGGTIHPGAGQAAAPAGTAPEGSIAATEDPCAAFKDSPSFVPEGVKLPAASSGQR</sequence>
<name>A0A2S6IBT3_9ACTN</name>
<gene>
    <name evidence="3" type="ORF">CLV92_1307</name>
</gene>
<dbReference type="AlphaFoldDB" id="A0A2S6IBT3"/>
<evidence type="ECO:0000256" key="2">
    <source>
        <dbReference type="SAM" id="Phobius"/>
    </source>
</evidence>
<evidence type="ECO:0000313" key="3">
    <source>
        <dbReference type="EMBL" id="PPK89818.1"/>
    </source>
</evidence>
<accession>A0A2S6IBT3</accession>
<keyword evidence="2" id="KW-0472">Membrane</keyword>
<organism evidence="3 4">
    <name type="scientific">Kineococcus xinjiangensis</name>
    <dbReference type="NCBI Taxonomy" id="512762"/>
    <lineage>
        <taxon>Bacteria</taxon>
        <taxon>Bacillati</taxon>
        <taxon>Actinomycetota</taxon>
        <taxon>Actinomycetes</taxon>
        <taxon>Kineosporiales</taxon>
        <taxon>Kineosporiaceae</taxon>
        <taxon>Kineococcus</taxon>
    </lineage>
</organism>
<feature type="transmembrane region" description="Helical" evidence="2">
    <location>
        <begin position="22"/>
        <end position="48"/>
    </location>
</feature>
<protein>
    <submittedName>
        <fullName evidence="3">Uncharacterized protein</fullName>
    </submittedName>
</protein>
<evidence type="ECO:0000313" key="4">
    <source>
        <dbReference type="Proteomes" id="UP000239485"/>
    </source>
</evidence>
<keyword evidence="2" id="KW-1133">Transmembrane helix</keyword>
<keyword evidence="4" id="KW-1185">Reference proteome</keyword>
<dbReference type="RefSeq" id="WP_146099719.1">
    <property type="nucleotide sequence ID" value="NZ_PTJD01000030.1"/>
</dbReference>
<feature type="compositionally biased region" description="Low complexity" evidence="1">
    <location>
        <begin position="128"/>
        <end position="149"/>
    </location>
</feature>
<keyword evidence="2" id="KW-0812">Transmembrane</keyword>
<evidence type="ECO:0000256" key="1">
    <source>
        <dbReference type="SAM" id="MobiDB-lite"/>
    </source>
</evidence>
<proteinExistence type="predicted"/>
<reference evidence="3 4" key="1">
    <citation type="submission" date="2018-02" db="EMBL/GenBank/DDBJ databases">
        <title>Genomic Encyclopedia of Archaeal and Bacterial Type Strains, Phase II (KMG-II): from individual species to whole genera.</title>
        <authorList>
            <person name="Goeker M."/>
        </authorList>
    </citation>
    <scope>NUCLEOTIDE SEQUENCE [LARGE SCALE GENOMIC DNA]</scope>
    <source>
        <strain evidence="3 4">DSM 22857</strain>
    </source>
</reference>
<feature type="region of interest" description="Disordered" evidence="1">
    <location>
        <begin position="128"/>
        <end position="184"/>
    </location>
</feature>